<keyword evidence="9" id="KW-1185">Reference proteome</keyword>
<name>A0A2T6BCF8_9BACL</name>
<feature type="transmembrane region" description="Helical" evidence="7">
    <location>
        <begin position="108"/>
        <end position="127"/>
    </location>
</feature>
<gene>
    <name evidence="8" type="ORF">C8P63_12654</name>
</gene>
<dbReference type="InterPro" id="IPR032808">
    <property type="entry name" value="DoxX"/>
</dbReference>
<dbReference type="OrthoDB" id="346004at2"/>
<comment type="caution">
    <text evidence="8">The sequence shown here is derived from an EMBL/GenBank/DDBJ whole genome shotgun (WGS) entry which is preliminary data.</text>
</comment>
<keyword evidence="5 7" id="KW-1133">Transmembrane helix</keyword>
<proteinExistence type="inferred from homology"/>
<organism evidence="8 9">
    <name type="scientific">Melghirimyces profundicolus</name>
    <dbReference type="NCBI Taxonomy" id="1242148"/>
    <lineage>
        <taxon>Bacteria</taxon>
        <taxon>Bacillati</taxon>
        <taxon>Bacillota</taxon>
        <taxon>Bacilli</taxon>
        <taxon>Bacillales</taxon>
        <taxon>Thermoactinomycetaceae</taxon>
        <taxon>Melghirimyces</taxon>
    </lineage>
</organism>
<dbReference type="PANTHER" id="PTHR33452:SF10">
    <property type="entry name" value="OXIDOREDUCTASE MHQP-RELATED"/>
    <property type="match status" value="1"/>
</dbReference>
<comment type="similarity">
    <text evidence="2">Belongs to the DoxX family.</text>
</comment>
<evidence type="ECO:0000256" key="1">
    <source>
        <dbReference type="ARBA" id="ARBA00004651"/>
    </source>
</evidence>
<evidence type="ECO:0000256" key="7">
    <source>
        <dbReference type="SAM" id="Phobius"/>
    </source>
</evidence>
<dbReference type="InterPro" id="IPR051907">
    <property type="entry name" value="DoxX-like_oxidoreductase"/>
</dbReference>
<evidence type="ECO:0000256" key="5">
    <source>
        <dbReference type="ARBA" id="ARBA00022989"/>
    </source>
</evidence>
<feature type="transmembrane region" description="Helical" evidence="7">
    <location>
        <begin position="65"/>
        <end position="88"/>
    </location>
</feature>
<dbReference type="PANTHER" id="PTHR33452">
    <property type="entry name" value="OXIDOREDUCTASE CATD-RELATED"/>
    <property type="match status" value="1"/>
</dbReference>
<feature type="transmembrane region" description="Helical" evidence="7">
    <location>
        <begin position="37"/>
        <end position="58"/>
    </location>
</feature>
<evidence type="ECO:0000313" key="8">
    <source>
        <dbReference type="EMBL" id="PTX53765.1"/>
    </source>
</evidence>
<keyword evidence="4 7" id="KW-0812">Transmembrane</keyword>
<sequence>MADLGLLIIRLVFGLTLAGHGAQKLFGWFGGHGVKGTGGFFESIGIRPGVAMAVIAGLGELIGGLLFAAGVWIPVASALFVIIMLVAIAKVHAKNGYWVTEGGIEYNVAYIAVAIGLALTGPGAYTLF</sequence>
<evidence type="ECO:0000256" key="2">
    <source>
        <dbReference type="ARBA" id="ARBA00006679"/>
    </source>
</evidence>
<evidence type="ECO:0000256" key="6">
    <source>
        <dbReference type="ARBA" id="ARBA00023136"/>
    </source>
</evidence>
<comment type="subcellular location">
    <subcellularLocation>
        <location evidence="1">Cell membrane</location>
        <topology evidence="1">Multi-pass membrane protein</topology>
    </subcellularLocation>
</comment>
<keyword evidence="6 7" id="KW-0472">Membrane</keyword>
<evidence type="ECO:0000256" key="4">
    <source>
        <dbReference type="ARBA" id="ARBA00022692"/>
    </source>
</evidence>
<dbReference type="GO" id="GO:0005886">
    <property type="term" value="C:plasma membrane"/>
    <property type="evidence" value="ECO:0007669"/>
    <property type="project" value="UniProtKB-SubCell"/>
</dbReference>
<protein>
    <submittedName>
        <fullName evidence="8">Putative oxidoreductase</fullName>
    </submittedName>
</protein>
<accession>A0A2T6BCF8</accession>
<dbReference type="RefSeq" id="WP_108025641.1">
    <property type="nucleotide sequence ID" value="NZ_QBKR01000026.1"/>
</dbReference>
<dbReference type="EMBL" id="QBKR01000026">
    <property type="protein sequence ID" value="PTX53765.1"/>
    <property type="molecule type" value="Genomic_DNA"/>
</dbReference>
<keyword evidence="3" id="KW-1003">Cell membrane</keyword>
<dbReference type="Proteomes" id="UP000244240">
    <property type="component" value="Unassembled WGS sequence"/>
</dbReference>
<reference evidence="8 9" key="1">
    <citation type="submission" date="2018-04" db="EMBL/GenBank/DDBJ databases">
        <title>Genomic Encyclopedia of Archaeal and Bacterial Type Strains, Phase II (KMG-II): from individual species to whole genera.</title>
        <authorList>
            <person name="Goeker M."/>
        </authorList>
    </citation>
    <scope>NUCLEOTIDE SEQUENCE [LARGE SCALE GENOMIC DNA]</scope>
    <source>
        <strain evidence="8 9">DSM 45787</strain>
    </source>
</reference>
<evidence type="ECO:0000313" key="9">
    <source>
        <dbReference type="Proteomes" id="UP000244240"/>
    </source>
</evidence>
<evidence type="ECO:0000256" key="3">
    <source>
        <dbReference type="ARBA" id="ARBA00022475"/>
    </source>
</evidence>
<dbReference type="Pfam" id="PF07681">
    <property type="entry name" value="DoxX"/>
    <property type="match status" value="1"/>
</dbReference>
<dbReference type="AlphaFoldDB" id="A0A2T6BCF8"/>